<gene>
    <name evidence="3" type="ORF">MNOR_LOCUS16319</name>
</gene>
<dbReference type="Gene3D" id="1.10.8.140">
    <property type="entry name" value="PDCD5-like"/>
    <property type="match status" value="1"/>
</dbReference>
<feature type="compositionally biased region" description="Low complexity" evidence="2">
    <location>
        <begin position="37"/>
        <end position="50"/>
    </location>
</feature>
<keyword evidence="4" id="KW-1185">Reference proteome</keyword>
<dbReference type="GO" id="GO:0005829">
    <property type="term" value="C:cytosol"/>
    <property type="evidence" value="ECO:0007669"/>
    <property type="project" value="TreeGrafter"/>
</dbReference>
<evidence type="ECO:0000256" key="2">
    <source>
        <dbReference type="SAM" id="MobiDB-lite"/>
    </source>
</evidence>
<evidence type="ECO:0000313" key="3">
    <source>
        <dbReference type="EMBL" id="CAL4098752.1"/>
    </source>
</evidence>
<comment type="caution">
    <text evidence="3">The sequence shown here is derived from an EMBL/GenBank/DDBJ whole genome shotgun (WGS) entry which is preliminary data.</text>
</comment>
<dbReference type="Proteomes" id="UP001497623">
    <property type="component" value="Unassembled WGS sequence"/>
</dbReference>
<organism evidence="3 4">
    <name type="scientific">Meganyctiphanes norvegica</name>
    <name type="common">Northern krill</name>
    <name type="synonym">Thysanopoda norvegica</name>
    <dbReference type="NCBI Taxonomy" id="48144"/>
    <lineage>
        <taxon>Eukaryota</taxon>
        <taxon>Metazoa</taxon>
        <taxon>Ecdysozoa</taxon>
        <taxon>Arthropoda</taxon>
        <taxon>Crustacea</taxon>
        <taxon>Multicrustacea</taxon>
        <taxon>Malacostraca</taxon>
        <taxon>Eumalacostraca</taxon>
        <taxon>Eucarida</taxon>
        <taxon>Euphausiacea</taxon>
        <taxon>Euphausiidae</taxon>
        <taxon>Meganyctiphanes</taxon>
    </lineage>
</organism>
<dbReference type="PANTHER" id="PTHR10840:SF0">
    <property type="entry name" value="PROGRAMMED CELL DEATH PROTEIN 5"/>
    <property type="match status" value="1"/>
</dbReference>
<dbReference type="InterPro" id="IPR002836">
    <property type="entry name" value="PDCD5-like"/>
</dbReference>
<sequence length="131" mass="14421">MEADPELAAIRAKRMAELEGSSQGGMNPQQQQAGVSQAERAAQQQQMQNTLLNQALDQQARARLNTIMLAKPEKGKQVESIICQMAAQGQISGKLCENDLVNLVERINAQTKKKSKVIFDRRRAALDSDSD</sequence>
<dbReference type="SUPFAM" id="SSF46950">
    <property type="entry name" value="Double-stranded DNA-binding domain"/>
    <property type="match status" value="1"/>
</dbReference>
<dbReference type="GO" id="GO:0005634">
    <property type="term" value="C:nucleus"/>
    <property type="evidence" value="ECO:0007669"/>
    <property type="project" value="TreeGrafter"/>
</dbReference>
<dbReference type="Pfam" id="PF01984">
    <property type="entry name" value="dsDNA_bind"/>
    <property type="match status" value="1"/>
</dbReference>
<dbReference type="AlphaFoldDB" id="A0AAV2QUR5"/>
<evidence type="ECO:0000256" key="1">
    <source>
        <dbReference type="ARBA" id="ARBA00010490"/>
    </source>
</evidence>
<proteinExistence type="inferred from homology"/>
<dbReference type="PANTHER" id="PTHR10840">
    <property type="entry name" value="PROGRAMMED CELL DEATH PROTEIN 5"/>
    <property type="match status" value="1"/>
</dbReference>
<dbReference type="PIRSF" id="PIRSF015730">
    <property type="entry name" value="TFAR19"/>
    <property type="match status" value="1"/>
</dbReference>
<dbReference type="EMBL" id="CAXKWB010010636">
    <property type="protein sequence ID" value="CAL4098752.1"/>
    <property type="molecule type" value="Genomic_DNA"/>
</dbReference>
<accession>A0AAV2QUR5</accession>
<protein>
    <recommendedName>
        <fullName evidence="5">Programmed cell death protein 5</fullName>
    </recommendedName>
</protein>
<evidence type="ECO:0000313" key="4">
    <source>
        <dbReference type="Proteomes" id="UP001497623"/>
    </source>
</evidence>
<evidence type="ECO:0008006" key="5">
    <source>
        <dbReference type="Google" id="ProtNLM"/>
    </source>
</evidence>
<reference evidence="3 4" key="1">
    <citation type="submission" date="2024-05" db="EMBL/GenBank/DDBJ databases">
        <authorList>
            <person name="Wallberg A."/>
        </authorList>
    </citation>
    <scope>NUCLEOTIDE SEQUENCE [LARGE SCALE GENOMIC DNA]</scope>
</reference>
<name>A0AAV2QUR5_MEGNR</name>
<feature type="compositionally biased region" description="Polar residues" evidence="2">
    <location>
        <begin position="20"/>
        <end position="35"/>
    </location>
</feature>
<dbReference type="InterPro" id="IPR036883">
    <property type="entry name" value="PDCD5-like_sf"/>
</dbReference>
<dbReference type="GO" id="GO:0003677">
    <property type="term" value="F:DNA binding"/>
    <property type="evidence" value="ECO:0007669"/>
    <property type="project" value="InterPro"/>
</dbReference>
<comment type="similarity">
    <text evidence="1">Belongs to the PDCD5 family.</text>
</comment>
<feature type="region of interest" description="Disordered" evidence="2">
    <location>
        <begin position="15"/>
        <end position="50"/>
    </location>
</feature>